<protein>
    <submittedName>
        <fullName evidence="1">Uncharacterized protein</fullName>
    </submittedName>
</protein>
<gene>
    <name evidence="1" type="ORF">DP116_06285</name>
</gene>
<accession>A0ABX1P4R0</accession>
<proteinExistence type="predicted"/>
<keyword evidence="2" id="KW-1185">Reference proteome</keyword>
<reference evidence="1 2" key="1">
    <citation type="submission" date="2018-06" db="EMBL/GenBank/DDBJ databases">
        <title>Comparative genomics of Brasilonema spp. strains.</title>
        <authorList>
            <person name="Alvarenga D.O."/>
            <person name="Fiore M.F."/>
            <person name="Varani A.M."/>
        </authorList>
    </citation>
    <scope>NUCLEOTIDE SEQUENCE [LARGE SCALE GENOMIC DNA]</scope>
    <source>
        <strain evidence="1 2">SPC951</strain>
    </source>
</reference>
<evidence type="ECO:0000313" key="1">
    <source>
        <dbReference type="EMBL" id="NMG19073.1"/>
    </source>
</evidence>
<evidence type="ECO:0000313" key="2">
    <source>
        <dbReference type="Proteomes" id="UP000718564"/>
    </source>
</evidence>
<sequence length="449" mass="49148">MLKHLMLSGWFRAQPFVKYLIFVMLIAPLMAASEHTTSAQQVQVAKVASATKEPDSIAVDPRLLTTAAVDKANFVSVPKAAPIKSFTEKSHSIPMSLGAVSQPQRQIDEQTNNIEALTVKDSSASVQMPYNDQLPPLELPPALKESESASNEMAASQHNLVQRLKASKVLALAANNGSASGEVLAAKTLEAVKIDPFKEGQQKSTAVPVVEQSGQQAQAAQQDPIGSPHPIPWTWIQATQDAIGSKGLSGVRYYRSMPVISADGRYAMYSRVQLEVKPQMYNSRVTSVLFVEDRQTKKLRVVSSTGSINDPLLKVQVSSPSDAQGTIAVLVPVSWSQKGDRFLARKFEGAMNTSDVTDYALIWDRQQNRSESVTPSQEEYKHEIAVLLGWSKTHPDQVVFRAGELGEEEWPLMTVAYDGKTVAATTTEQPVVYGKRVTDVWAEPQVAYR</sequence>
<dbReference type="Proteomes" id="UP000718564">
    <property type="component" value="Unassembled WGS sequence"/>
</dbReference>
<organism evidence="1 2">
    <name type="scientific">Brasilonema bromeliae SPC951</name>
    <dbReference type="NCBI Taxonomy" id="385972"/>
    <lineage>
        <taxon>Bacteria</taxon>
        <taxon>Bacillati</taxon>
        <taxon>Cyanobacteriota</taxon>
        <taxon>Cyanophyceae</taxon>
        <taxon>Nostocales</taxon>
        <taxon>Scytonemataceae</taxon>
        <taxon>Brasilonema</taxon>
        <taxon>Bromeliae group (in: Brasilonema)</taxon>
    </lineage>
</organism>
<name>A0ABX1P4R0_9CYAN</name>
<dbReference type="EMBL" id="QMEB01000031">
    <property type="protein sequence ID" value="NMG19073.1"/>
    <property type="molecule type" value="Genomic_DNA"/>
</dbReference>
<dbReference type="RefSeq" id="WP_169154354.1">
    <property type="nucleotide sequence ID" value="NZ_CAWPJE010000396.1"/>
</dbReference>
<comment type="caution">
    <text evidence="1">The sequence shown here is derived from an EMBL/GenBank/DDBJ whole genome shotgun (WGS) entry which is preliminary data.</text>
</comment>